<evidence type="ECO:0000256" key="2">
    <source>
        <dbReference type="ARBA" id="ARBA00022679"/>
    </source>
</evidence>
<reference evidence="9" key="1">
    <citation type="journal article" date="2020" name="J. Eukaryot. Microbiol.">
        <title>De novo Sequencing, Assembly and Annotation of the Transcriptome for the Free-Living Testate Amoeba Arcella intermedia.</title>
        <authorList>
            <person name="Ribeiro G.M."/>
            <person name="Porfirio-Sousa A.L."/>
            <person name="Maurer-Alcala X.X."/>
            <person name="Katz L.A."/>
            <person name="Lahr D.J.G."/>
        </authorList>
    </citation>
    <scope>NUCLEOTIDE SEQUENCE</scope>
</reference>
<name>A0A6B2LL88_9EUKA</name>
<feature type="domain" description="Palmitoyltransferase DHHC" evidence="8">
    <location>
        <begin position="2"/>
        <end position="99"/>
    </location>
</feature>
<sequence>MKYDHYCPWADQAIGHNNYKYYILLLFYGVLSIIGVILACVADITYHFTYSQNQSFIFLLISIFILIISLYVEYELLKLWYFHILLITVNMSTKEFHSWKLSKKTAIPTSIYDMGRLENWKQALGKEVIWWWSPWCNHLTTDGYSFPSKPRVFKI</sequence>
<evidence type="ECO:0000256" key="1">
    <source>
        <dbReference type="ARBA" id="ARBA00004141"/>
    </source>
</evidence>
<evidence type="ECO:0000256" key="7">
    <source>
        <dbReference type="RuleBase" id="RU079119"/>
    </source>
</evidence>
<evidence type="ECO:0000256" key="6">
    <source>
        <dbReference type="ARBA" id="ARBA00023315"/>
    </source>
</evidence>
<dbReference type="GO" id="GO:0016020">
    <property type="term" value="C:membrane"/>
    <property type="evidence" value="ECO:0007669"/>
    <property type="project" value="UniProtKB-SubCell"/>
</dbReference>
<proteinExistence type="inferred from homology"/>
<protein>
    <recommendedName>
        <fullName evidence="7">Palmitoyltransferase</fullName>
        <ecNumber evidence="7">2.3.1.225</ecNumber>
    </recommendedName>
</protein>
<dbReference type="InterPro" id="IPR001594">
    <property type="entry name" value="Palmitoyltrfase_DHHC"/>
</dbReference>
<keyword evidence="6 7" id="KW-0012">Acyltransferase</keyword>
<comment type="domain">
    <text evidence="7">The DHHC domain is required for palmitoyltransferase activity.</text>
</comment>
<evidence type="ECO:0000256" key="3">
    <source>
        <dbReference type="ARBA" id="ARBA00022692"/>
    </source>
</evidence>
<accession>A0A6B2LL88</accession>
<dbReference type="EMBL" id="GIBP01008736">
    <property type="protein sequence ID" value="NDV37705.1"/>
    <property type="molecule type" value="Transcribed_RNA"/>
</dbReference>
<dbReference type="PANTHER" id="PTHR12246">
    <property type="entry name" value="PALMITOYLTRANSFERASE ZDHHC16"/>
    <property type="match status" value="1"/>
</dbReference>
<dbReference type="InterPro" id="IPR039859">
    <property type="entry name" value="PFA4/ZDH16/20/ERF2-like"/>
</dbReference>
<dbReference type="PROSITE" id="PS50216">
    <property type="entry name" value="DHHC"/>
    <property type="match status" value="1"/>
</dbReference>
<evidence type="ECO:0000256" key="5">
    <source>
        <dbReference type="ARBA" id="ARBA00023136"/>
    </source>
</evidence>
<keyword evidence="5 7" id="KW-0472">Membrane</keyword>
<evidence type="ECO:0000256" key="4">
    <source>
        <dbReference type="ARBA" id="ARBA00022989"/>
    </source>
</evidence>
<evidence type="ECO:0000259" key="8">
    <source>
        <dbReference type="Pfam" id="PF01529"/>
    </source>
</evidence>
<keyword evidence="4 7" id="KW-1133">Transmembrane helix</keyword>
<comment type="subcellular location">
    <subcellularLocation>
        <location evidence="1">Membrane</location>
        <topology evidence="1">Multi-pass membrane protein</topology>
    </subcellularLocation>
</comment>
<keyword evidence="2 7" id="KW-0808">Transferase</keyword>
<comment type="similarity">
    <text evidence="7">Belongs to the DHHC palmitoyltransferase family.</text>
</comment>
<dbReference type="Pfam" id="PF01529">
    <property type="entry name" value="DHHC"/>
    <property type="match status" value="1"/>
</dbReference>
<evidence type="ECO:0000313" key="9">
    <source>
        <dbReference type="EMBL" id="NDV37705.1"/>
    </source>
</evidence>
<comment type="catalytic activity">
    <reaction evidence="7">
        <text>L-cysteinyl-[protein] + hexadecanoyl-CoA = S-hexadecanoyl-L-cysteinyl-[protein] + CoA</text>
        <dbReference type="Rhea" id="RHEA:36683"/>
        <dbReference type="Rhea" id="RHEA-COMP:10131"/>
        <dbReference type="Rhea" id="RHEA-COMP:11032"/>
        <dbReference type="ChEBI" id="CHEBI:29950"/>
        <dbReference type="ChEBI" id="CHEBI:57287"/>
        <dbReference type="ChEBI" id="CHEBI:57379"/>
        <dbReference type="ChEBI" id="CHEBI:74151"/>
        <dbReference type="EC" id="2.3.1.225"/>
    </reaction>
</comment>
<keyword evidence="3 7" id="KW-0812">Transmembrane</keyword>
<dbReference type="AlphaFoldDB" id="A0A6B2LL88"/>
<feature type="transmembrane region" description="Helical" evidence="7">
    <location>
        <begin position="21"/>
        <end position="44"/>
    </location>
</feature>
<feature type="transmembrane region" description="Helical" evidence="7">
    <location>
        <begin position="56"/>
        <end position="74"/>
    </location>
</feature>
<dbReference type="GO" id="GO:0019706">
    <property type="term" value="F:protein-cysteine S-palmitoyltransferase activity"/>
    <property type="evidence" value="ECO:0007669"/>
    <property type="project" value="UniProtKB-EC"/>
</dbReference>
<dbReference type="EC" id="2.3.1.225" evidence="7"/>
<organism evidence="9">
    <name type="scientific">Arcella intermedia</name>
    <dbReference type="NCBI Taxonomy" id="1963864"/>
    <lineage>
        <taxon>Eukaryota</taxon>
        <taxon>Amoebozoa</taxon>
        <taxon>Tubulinea</taxon>
        <taxon>Elardia</taxon>
        <taxon>Arcellinida</taxon>
        <taxon>Sphaerothecina</taxon>
        <taxon>Arcellidae</taxon>
        <taxon>Arcella</taxon>
    </lineage>
</organism>